<proteinExistence type="predicted"/>
<keyword evidence="2" id="KW-1185">Reference proteome</keyword>
<dbReference type="AlphaFoldDB" id="A0AA41MV75"/>
<dbReference type="Proteomes" id="UP001166674">
    <property type="component" value="Unassembled WGS sequence"/>
</dbReference>
<gene>
    <name evidence="1" type="ORF">SUZIE_148765</name>
</gene>
<comment type="caution">
    <text evidence="1">The sequence shown here is derived from an EMBL/GenBank/DDBJ whole genome shotgun (WGS) entry which is preliminary data.</text>
</comment>
<dbReference type="PANTHER" id="PTHR37362:SF1">
    <property type="entry name" value="TESTIS-EXPRESSED PROTEIN 38"/>
    <property type="match status" value="1"/>
</dbReference>
<name>A0AA41MV75_SCICA</name>
<dbReference type="EMBL" id="JAATJV010332690">
    <property type="protein sequence ID" value="MBZ3878603.1"/>
    <property type="molecule type" value="Genomic_DNA"/>
</dbReference>
<dbReference type="InterPro" id="IPR031677">
    <property type="entry name" value="TEX38"/>
</dbReference>
<sequence>MSSIRWLRYIYSLEEETAVREACPAEDGSDEHFHLHYSPLLHWINTQKRHGINAPNQRGPPTVVTISEMKNHIADSLWESNTPEAMSYGLRGSMRSAENPVVRQTVLAVSGKTVSNRMPQHQTTSP</sequence>
<organism evidence="1 2">
    <name type="scientific">Sciurus carolinensis</name>
    <name type="common">Eastern gray squirrel</name>
    <dbReference type="NCBI Taxonomy" id="30640"/>
    <lineage>
        <taxon>Eukaryota</taxon>
        <taxon>Metazoa</taxon>
        <taxon>Chordata</taxon>
        <taxon>Craniata</taxon>
        <taxon>Vertebrata</taxon>
        <taxon>Euteleostomi</taxon>
        <taxon>Mammalia</taxon>
        <taxon>Eutheria</taxon>
        <taxon>Euarchontoglires</taxon>
        <taxon>Glires</taxon>
        <taxon>Rodentia</taxon>
        <taxon>Sciuromorpha</taxon>
        <taxon>Sciuridae</taxon>
        <taxon>Sciurinae</taxon>
        <taxon>Sciurini</taxon>
        <taxon>Sciurus</taxon>
    </lineage>
</organism>
<evidence type="ECO:0000313" key="1">
    <source>
        <dbReference type="EMBL" id="MBZ3878603.1"/>
    </source>
</evidence>
<dbReference type="Pfam" id="PF15834">
    <property type="entry name" value="THEG4"/>
    <property type="match status" value="1"/>
</dbReference>
<accession>A0AA41MV75</accession>
<evidence type="ECO:0000313" key="2">
    <source>
        <dbReference type="Proteomes" id="UP001166674"/>
    </source>
</evidence>
<dbReference type="PANTHER" id="PTHR37362">
    <property type="entry name" value="TESTIS-EXPRESSED PROTEIN 38"/>
    <property type="match status" value="1"/>
</dbReference>
<reference evidence="1" key="1">
    <citation type="submission" date="2020-03" db="EMBL/GenBank/DDBJ databases">
        <title>Studies in the Genomics of Life Span.</title>
        <authorList>
            <person name="Glass D."/>
        </authorList>
    </citation>
    <scope>NUCLEOTIDE SEQUENCE</scope>
    <source>
        <strain evidence="1">SUZIE</strain>
        <tissue evidence="1">Muscle</tissue>
    </source>
</reference>
<protein>
    <submittedName>
        <fullName evidence="1">Testis-expressed sequence 38 protein</fullName>
    </submittedName>
</protein>